<dbReference type="PANTHER" id="PTHR36071:SF1">
    <property type="entry name" value="DNA DOUBLE-STRAND BREAK REPAIR PROTEIN"/>
    <property type="match status" value="1"/>
</dbReference>
<dbReference type="PANTHER" id="PTHR36071">
    <property type="entry name" value="DNA DOUBLE-STRAND BREAK REPAIR PROTEIN"/>
    <property type="match status" value="1"/>
</dbReference>
<sequence>MDDSADSRPNFSDAPKQPNRVGTGKRQHKPNPSVGSGGDRATASGGDVSRVGHQRRSDARVLRAAASGRRRTTRGLRRQAGECDWDWAVGRARLTTTNSCHSRYSETDFSFKDANKLCSLIRKQQALAKKKRKWLRSLIPREDGLIKPIKRPKFLKDVYLAESYVRSDEVSCEKVIANVEKCYGFQSDGYSHHIVQDGLQLFKLQKGKDGSLSPQGLADMQLIINKLSNEALHSVANIATHNRVSFEKTRPAMKKIIEDHLPQYLANLHDENDMSQLSHILTNPVSYRSNSLNITTPISPKMLSSIDQALNVLSTLTIQALVAMKRKLDEVSFTPKFSFVPRISRKAHMVTVIRKECNKMISRVGESGDLPKNLAKALSVVNLYRKQELKCMDISQAEFFPFSKKAIFLQNDVLNAIWSIQKLKKGDLKLLRAILCQGSNDEMLLKTTVRRYLIDCLFECDEGDLPDEALRAIALCNQMPLRQKIDFTEQRKGAELEAVLNVSSSLRALVYHCTGGQTDDQLMNCESECHSDEQVMSLGCDDYSCDNDFVLTEGYKNFGHQQHKIDEACSSSMVNPVSVSGHFSSGAGSNMKKPTLHEVVGANEVEIRRSSMGLSEICDDAAILAHKLLGKILDNTLLAENKVNGLAGYSLDGSTSHGPQEKKNQKADIVIKAIENVLPNLPKSCMDKGILFGKCFYAS</sequence>
<reference evidence="2" key="1">
    <citation type="journal article" date="2009" name="Rice">
        <title>De Novo Next Generation Sequencing of Plant Genomes.</title>
        <authorList>
            <person name="Rounsley S."/>
            <person name="Marri P.R."/>
            <person name="Yu Y."/>
            <person name="He R."/>
            <person name="Sisneros N."/>
            <person name="Goicoechea J.L."/>
            <person name="Lee S.J."/>
            <person name="Angelova A."/>
            <person name="Kudrna D."/>
            <person name="Luo M."/>
            <person name="Affourtit J."/>
            <person name="Desany B."/>
            <person name="Knight J."/>
            <person name="Niazi F."/>
            <person name="Egholm M."/>
            <person name="Wing R.A."/>
        </authorList>
    </citation>
    <scope>NUCLEOTIDE SEQUENCE [LARGE SCALE GENOMIC DNA]</scope>
    <source>
        <strain evidence="2">cv. IRGC 105608</strain>
    </source>
</reference>
<organism evidence="2">
    <name type="scientific">Oryza barthii</name>
    <dbReference type="NCBI Taxonomy" id="65489"/>
    <lineage>
        <taxon>Eukaryota</taxon>
        <taxon>Viridiplantae</taxon>
        <taxon>Streptophyta</taxon>
        <taxon>Embryophyta</taxon>
        <taxon>Tracheophyta</taxon>
        <taxon>Spermatophyta</taxon>
        <taxon>Magnoliopsida</taxon>
        <taxon>Liliopsida</taxon>
        <taxon>Poales</taxon>
        <taxon>Poaceae</taxon>
        <taxon>BOP clade</taxon>
        <taxon>Oryzoideae</taxon>
        <taxon>Oryzeae</taxon>
        <taxon>Oryzinae</taxon>
        <taxon>Oryza</taxon>
    </lineage>
</organism>
<protein>
    <submittedName>
        <fullName evidence="2">Uncharacterized protein</fullName>
    </submittedName>
</protein>
<evidence type="ECO:0000256" key="1">
    <source>
        <dbReference type="SAM" id="MobiDB-lite"/>
    </source>
</evidence>
<dbReference type="AlphaFoldDB" id="A0A0D3H3F3"/>
<dbReference type="Gramene" id="OBART09G00140.2">
    <property type="protein sequence ID" value="OBART09G00140.2"/>
    <property type="gene ID" value="OBART09G00140"/>
</dbReference>
<name>A0A0D3H3F3_9ORYZ</name>
<feature type="region of interest" description="Disordered" evidence="1">
    <location>
        <begin position="1"/>
        <end position="75"/>
    </location>
</feature>
<keyword evidence="3" id="KW-1185">Reference proteome</keyword>
<dbReference type="STRING" id="65489.A0A0D3H3F3"/>
<dbReference type="PaxDb" id="65489-OBART09G00140.2"/>
<evidence type="ECO:0000313" key="2">
    <source>
        <dbReference type="EnsemblPlants" id="OBART09G00140.2"/>
    </source>
</evidence>
<accession>A0A0D3H3F3</accession>
<proteinExistence type="predicted"/>
<evidence type="ECO:0000313" key="3">
    <source>
        <dbReference type="Proteomes" id="UP000026960"/>
    </source>
</evidence>
<dbReference type="Proteomes" id="UP000026960">
    <property type="component" value="Chromosome 9"/>
</dbReference>
<dbReference type="eggNOG" id="ENOG502R4EM">
    <property type="taxonomic scope" value="Eukaryota"/>
</dbReference>
<dbReference type="EnsemblPlants" id="OBART09G00140.2">
    <property type="protein sequence ID" value="OBART09G00140.2"/>
    <property type="gene ID" value="OBART09G00140"/>
</dbReference>
<reference evidence="2" key="2">
    <citation type="submission" date="2015-03" db="UniProtKB">
        <authorList>
            <consortium name="EnsemblPlants"/>
        </authorList>
    </citation>
    <scope>IDENTIFICATION</scope>
</reference>